<name>A0ABR9VN02_9SYNC</name>
<dbReference type="Proteomes" id="UP000658720">
    <property type="component" value="Unassembled WGS sequence"/>
</dbReference>
<reference evidence="1 2" key="1">
    <citation type="submission" date="2020-10" db="EMBL/GenBank/DDBJ databases">
        <authorList>
            <person name="Castelo-Branco R."/>
            <person name="Eusebio N."/>
            <person name="Adriana R."/>
            <person name="Vieira A."/>
            <person name="Brugerolle De Fraissinette N."/>
            <person name="Rezende De Castro R."/>
            <person name="Schneider M.P."/>
            <person name="Vasconcelos V."/>
            <person name="Leao P.N."/>
        </authorList>
    </citation>
    <scope>NUCLEOTIDE SEQUENCE [LARGE SCALE GENOMIC DNA]</scope>
    <source>
        <strain evidence="1 2">LEGE 00031</strain>
    </source>
</reference>
<dbReference type="EMBL" id="JADEVV010000004">
    <property type="protein sequence ID" value="MBE9252717.1"/>
    <property type="molecule type" value="Genomic_DNA"/>
</dbReference>
<dbReference type="RefSeq" id="WP_194013566.1">
    <property type="nucleotide sequence ID" value="NZ_JADEVV010000004.1"/>
</dbReference>
<comment type="caution">
    <text evidence="1">The sequence shown here is derived from an EMBL/GenBank/DDBJ whole genome shotgun (WGS) entry which is preliminary data.</text>
</comment>
<accession>A0ABR9VN02</accession>
<protein>
    <submittedName>
        <fullName evidence="1">Uncharacterized protein</fullName>
    </submittedName>
</protein>
<sequence length="168" mass="18719">MTTDYAGEWIYKGTVTPRFDQWTQFPFASNDGNSIIRITGLGANPEKIISYGHLRVVYDVGNLNHSPWRRFYFSETPQIINLYTPEEVLINPTVIRHFQVKKTLKRAWRRIGTVQDEAWAVSLEGLAQTNLPADVLSALDGSPARVINAGGSGNIVIVLTATEENTNG</sequence>
<proteinExistence type="predicted"/>
<evidence type="ECO:0000313" key="1">
    <source>
        <dbReference type="EMBL" id="MBE9252717.1"/>
    </source>
</evidence>
<gene>
    <name evidence="1" type="ORF">IQ217_02385</name>
</gene>
<evidence type="ECO:0000313" key="2">
    <source>
        <dbReference type="Proteomes" id="UP000658720"/>
    </source>
</evidence>
<keyword evidence="2" id="KW-1185">Reference proteome</keyword>
<organism evidence="1 2">
    <name type="scientific">Synechocystis salina LEGE 00031</name>
    <dbReference type="NCBI Taxonomy" id="1828736"/>
    <lineage>
        <taxon>Bacteria</taxon>
        <taxon>Bacillati</taxon>
        <taxon>Cyanobacteriota</taxon>
        <taxon>Cyanophyceae</taxon>
        <taxon>Synechococcales</taxon>
        <taxon>Merismopediaceae</taxon>
        <taxon>Synechocystis</taxon>
    </lineage>
</organism>